<dbReference type="Proteomes" id="UP000053105">
    <property type="component" value="Unassembled WGS sequence"/>
</dbReference>
<feature type="region of interest" description="Disordered" evidence="1">
    <location>
        <begin position="80"/>
        <end position="100"/>
    </location>
</feature>
<reference evidence="2 3" key="1">
    <citation type="submission" date="2015-07" db="EMBL/GenBank/DDBJ databases">
        <title>The genome of Melipona quadrifasciata.</title>
        <authorList>
            <person name="Pan H."/>
            <person name="Kapheim K."/>
        </authorList>
    </citation>
    <scope>NUCLEOTIDE SEQUENCE [LARGE SCALE GENOMIC DNA]</scope>
    <source>
        <strain evidence="2">0111107301</strain>
        <tissue evidence="2">Whole body</tissue>
    </source>
</reference>
<dbReference type="EMBL" id="KQ435743">
    <property type="protein sequence ID" value="KOX76648.1"/>
    <property type="molecule type" value="Genomic_DNA"/>
</dbReference>
<protein>
    <submittedName>
        <fullName evidence="2">Uncharacterized protein</fullName>
    </submittedName>
</protein>
<feature type="region of interest" description="Disordered" evidence="1">
    <location>
        <begin position="113"/>
        <end position="147"/>
    </location>
</feature>
<evidence type="ECO:0000256" key="1">
    <source>
        <dbReference type="SAM" id="MobiDB-lite"/>
    </source>
</evidence>
<gene>
    <name evidence="2" type="ORF">WN51_11877</name>
</gene>
<evidence type="ECO:0000313" key="2">
    <source>
        <dbReference type="EMBL" id="KOX76648.1"/>
    </source>
</evidence>
<accession>A0A0N0BHV6</accession>
<evidence type="ECO:0000313" key="3">
    <source>
        <dbReference type="Proteomes" id="UP000053105"/>
    </source>
</evidence>
<keyword evidence="3" id="KW-1185">Reference proteome</keyword>
<organism evidence="2 3">
    <name type="scientific">Melipona quadrifasciata</name>
    <dbReference type="NCBI Taxonomy" id="166423"/>
    <lineage>
        <taxon>Eukaryota</taxon>
        <taxon>Metazoa</taxon>
        <taxon>Ecdysozoa</taxon>
        <taxon>Arthropoda</taxon>
        <taxon>Hexapoda</taxon>
        <taxon>Insecta</taxon>
        <taxon>Pterygota</taxon>
        <taxon>Neoptera</taxon>
        <taxon>Endopterygota</taxon>
        <taxon>Hymenoptera</taxon>
        <taxon>Apocrita</taxon>
        <taxon>Aculeata</taxon>
        <taxon>Apoidea</taxon>
        <taxon>Anthophila</taxon>
        <taxon>Apidae</taxon>
        <taxon>Melipona</taxon>
    </lineage>
</organism>
<dbReference type="AlphaFoldDB" id="A0A0N0BHV6"/>
<proteinExistence type="predicted"/>
<sequence length="188" mass="22009">MLDSKGTSIQEYIVKTGNLMISHIKFIFRISEGQVCLYQDNEHTADKLIDNHTKVNINSHSMELISKSKCIVFSNVGRHGGKEHTSSVERRKYYPEESSRKKYPKVLRKTRARRKFQRALRSKKEEARSRRGKLSRRGSQQMASHPLDHLNDSRAWEIYQLPNAWMKDGITWSMEFRKIDAWVLSNGN</sequence>
<name>A0A0N0BHV6_9HYME</name>
<dbReference type="OrthoDB" id="7701518at2759"/>